<dbReference type="AlphaFoldDB" id="A0A3G8JMZ1"/>
<dbReference type="PROSITE" id="PS00166">
    <property type="entry name" value="ENOYL_COA_HYDRATASE"/>
    <property type="match status" value="1"/>
</dbReference>
<evidence type="ECO:0000256" key="7">
    <source>
        <dbReference type="ARBA" id="ARBA00023717"/>
    </source>
</evidence>
<comment type="catalytic activity">
    <reaction evidence="7">
        <text>a 4-saturated-(3S)-3-hydroxyacyl-CoA = a (3E)-enoyl-CoA + H2O</text>
        <dbReference type="Rhea" id="RHEA:20724"/>
        <dbReference type="ChEBI" id="CHEBI:15377"/>
        <dbReference type="ChEBI" id="CHEBI:58521"/>
        <dbReference type="ChEBI" id="CHEBI:137480"/>
        <dbReference type="EC" id="4.2.1.17"/>
    </reaction>
</comment>
<evidence type="ECO:0000256" key="9">
    <source>
        <dbReference type="ARBA" id="ARBA00073436"/>
    </source>
</evidence>
<keyword evidence="5 11" id="KW-0456">Lyase</keyword>
<comment type="function">
    <text evidence="1">Could possibly oxidize fatty acids using specific components.</text>
</comment>
<comment type="similarity">
    <text evidence="2 10">Belongs to the enoyl-CoA hydratase/isomerase family.</text>
</comment>
<comment type="catalytic activity">
    <reaction evidence="6">
        <text>a (3S)-3-hydroxyacyl-CoA = a (2E)-enoyl-CoA + H2O</text>
        <dbReference type="Rhea" id="RHEA:16105"/>
        <dbReference type="ChEBI" id="CHEBI:15377"/>
        <dbReference type="ChEBI" id="CHEBI:57318"/>
        <dbReference type="ChEBI" id="CHEBI:58856"/>
        <dbReference type="EC" id="4.2.1.17"/>
    </reaction>
</comment>
<dbReference type="PANTHER" id="PTHR11941">
    <property type="entry name" value="ENOYL-COA HYDRATASE-RELATED"/>
    <property type="match status" value="1"/>
</dbReference>
<dbReference type="EC" id="4.2.1.17" evidence="3"/>
<reference evidence="11 12" key="1">
    <citation type="submission" date="2018-11" db="EMBL/GenBank/DDBJ databases">
        <title>Gordonia insulae sp. nov., isolated from an island soil.</title>
        <authorList>
            <person name="Kim Y.S."/>
            <person name="Kim S.B."/>
        </authorList>
    </citation>
    <scope>NUCLEOTIDE SEQUENCE [LARGE SCALE GENOMIC DNA]</scope>
    <source>
        <strain evidence="11 12">MMS17-SY073</strain>
    </source>
</reference>
<dbReference type="CDD" id="cd06558">
    <property type="entry name" value="crotonase-like"/>
    <property type="match status" value="1"/>
</dbReference>
<dbReference type="GO" id="GO:0006635">
    <property type="term" value="P:fatty acid beta-oxidation"/>
    <property type="evidence" value="ECO:0007669"/>
    <property type="project" value="TreeGrafter"/>
</dbReference>
<accession>A0A3G8JMZ1</accession>
<evidence type="ECO:0000313" key="12">
    <source>
        <dbReference type="Proteomes" id="UP000271469"/>
    </source>
</evidence>
<evidence type="ECO:0000256" key="4">
    <source>
        <dbReference type="ARBA" id="ARBA00022832"/>
    </source>
</evidence>
<organism evidence="11 12">
    <name type="scientific">Gordonia insulae</name>
    <dbReference type="NCBI Taxonomy" id="2420509"/>
    <lineage>
        <taxon>Bacteria</taxon>
        <taxon>Bacillati</taxon>
        <taxon>Actinomycetota</taxon>
        <taxon>Actinomycetes</taxon>
        <taxon>Mycobacteriales</taxon>
        <taxon>Gordoniaceae</taxon>
        <taxon>Gordonia</taxon>
    </lineage>
</organism>
<evidence type="ECO:0000256" key="8">
    <source>
        <dbReference type="ARBA" id="ARBA00039456"/>
    </source>
</evidence>
<gene>
    <name evidence="11" type="primary">crt_13</name>
    <name evidence="11" type="ORF">D7316_02552</name>
</gene>
<name>A0A3G8JMZ1_9ACTN</name>
<dbReference type="Gene3D" id="3.90.226.10">
    <property type="entry name" value="2-enoyl-CoA Hydratase, Chain A, domain 1"/>
    <property type="match status" value="1"/>
</dbReference>
<keyword evidence="4" id="KW-0443">Lipid metabolism</keyword>
<keyword evidence="4" id="KW-0276">Fatty acid metabolism</keyword>
<protein>
    <recommendedName>
        <fullName evidence="8">Probable enoyl-CoA hydratase EchA17</fullName>
        <ecNumber evidence="3">4.2.1.17</ecNumber>
    </recommendedName>
    <alternativeName>
        <fullName evidence="9">Probable enoyl-CoA hydratase echA17</fullName>
    </alternativeName>
</protein>
<dbReference type="FunFam" id="3.90.226.10:FF:000009">
    <property type="entry name" value="Carnitinyl-CoA dehydratase"/>
    <property type="match status" value="1"/>
</dbReference>
<dbReference type="Pfam" id="PF00378">
    <property type="entry name" value="ECH_1"/>
    <property type="match status" value="1"/>
</dbReference>
<evidence type="ECO:0000256" key="10">
    <source>
        <dbReference type="RuleBase" id="RU003707"/>
    </source>
</evidence>
<evidence type="ECO:0000256" key="3">
    <source>
        <dbReference type="ARBA" id="ARBA00012076"/>
    </source>
</evidence>
<evidence type="ECO:0000256" key="2">
    <source>
        <dbReference type="ARBA" id="ARBA00005254"/>
    </source>
</evidence>
<dbReference type="EMBL" id="CP033972">
    <property type="protein sequence ID" value="AZG45952.1"/>
    <property type="molecule type" value="Genomic_DNA"/>
</dbReference>
<dbReference type="Proteomes" id="UP000271469">
    <property type="component" value="Chromosome"/>
</dbReference>
<dbReference type="InterPro" id="IPR018376">
    <property type="entry name" value="Enoyl-CoA_hyd/isom_CS"/>
</dbReference>
<dbReference type="PANTHER" id="PTHR11941:SF54">
    <property type="entry name" value="ENOYL-COA HYDRATASE, MITOCHONDRIAL"/>
    <property type="match status" value="1"/>
</dbReference>
<evidence type="ECO:0000256" key="6">
    <source>
        <dbReference type="ARBA" id="ARBA00023709"/>
    </source>
</evidence>
<keyword evidence="12" id="KW-1185">Reference proteome</keyword>
<evidence type="ECO:0000256" key="1">
    <source>
        <dbReference type="ARBA" id="ARBA00002994"/>
    </source>
</evidence>
<dbReference type="InterPro" id="IPR001753">
    <property type="entry name" value="Enoyl-CoA_hydra/iso"/>
</dbReference>
<dbReference type="OrthoDB" id="9807606at2"/>
<dbReference type="RefSeq" id="WP_124708545.1">
    <property type="nucleotide sequence ID" value="NZ_CP033972.1"/>
</dbReference>
<dbReference type="KEGG" id="gom:D7316_02552"/>
<evidence type="ECO:0000256" key="5">
    <source>
        <dbReference type="ARBA" id="ARBA00023239"/>
    </source>
</evidence>
<evidence type="ECO:0000313" key="11">
    <source>
        <dbReference type="EMBL" id="AZG45952.1"/>
    </source>
</evidence>
<proteinExistence type="inferred from homology"/>
<dbReference type="GO" id="GO:0018812">
    <property type="term" value="F:3-hydroxyacyl-CoA dehydratase activity"/>
    <property type="evidence" value="ECO:0007669"/>
    <property type="project" value="RHEA"/>
</dbReference>
<dbReference type="SUPFAM" id="SSF52096">
    <property type="entry name" value="ClpP/crotonase"/>
    <property type="match status" value="1"/>
</dbReference>
<sequence>MTGSDTTTDCVHVEIVGSVARLTLSRPPVNAFNAQLVGQLDDAVAEVETRADVRVAILTGAGRCFAAGADLHEIADLSVDAMSWWNRRLERAVDRVARLGIPVIAAVNGHALGGGFELALAADFRFFSAAATVGLPEVTLGIVPGAGGMSRLTRIVGAMRAKELIMSGRRVRPEEADALGLGWQAGSRGALAAAEGLAETLSAAPHPAIRAVKESVDRATDSSLQASLAADVAALTAVFATDEARRGIVAFRTP</sequence>
<dbReference type="InterPro" id="IPR029045">
    <property type="entry name" value="ClpP/crotonase-like_dom_sf"/>
</dbReference>